<organism evidence="4 5">
    <name type="scientific">Laticauda laticaudata</name>
    <name type="common">Blue-ringed sea krait</name>
    <name type="synonym">Blue-lipped sea krait</name>
    <dbReference type="NCBI Taxonomy" id="8630"/>
    <lineage>
        <taxon>Eukaryota</taxon>
        <taxon>Metazoa</taxon>
        <taxon>Chordata</taxon>
        <taxon>Craniata</taxon>
        <taxon>Vertebrata</taxon>
        <taxon>Euteleostomi</taxon>
        <taxon>Lepidosauria</taxon>
        <taxon>Squamata</taxon>
        <taxon>Bifurcata</taxon>
        <taxon>Unidentata</taxon>
        <taxon>Episquamata</taxon>
        <taxon>Toxicofera</taxon>
        <taxon>Serpentes</taxon>
        <taxon>Colubroidea</taxon>
        <taxon>Elapidae</taxon>
        <taxon>Laticaudinae</taxon>
        <taxon>Laticauda</taxon>
    </lineage>
</organism>
<keyword evidence="1" id="KW-0202">Cytokine</keyword>
<evidence type="ECO:0000313" key="4">
    <source>
        <dbReference type="Ensembl" id="ENSLLTP00000023021.1"/>
    </source>
</evidence>
<evidence type="ECO:0000256" key="2">
    <source>
        <dbReference type="SAM" id="MobiDB-lite"/>
    </source>
</evidence>
<dbReference type="Gene3D" id="2.40.50.40">
    <property type="match status" value="1"/>
</dbReference>
<reference evidence="4" key="1">
    <citation type="submission" date="2025-08" db="UniProtKB">
        <authorList>
            <consortium name="Ensembl"/>
        </authorList>
    </citation>
    <scope>IDENTIFICATION</scope>
</reference>
<feature type="region of interest" description="Disordered" evidence="2">
    <location>
        <begin position="98"/>
        <end position="124"/>
    </location>
</feature>
<dbReference type="GO" id="GO:0006955">
    <property type="term" value="P:immune response"/>
    <property type="evidence" value="ECO:0007669"/>
    <property type="project" value="InterPro"/>
</dbReference>
<dbReference type="Pfam" id="PF00048">
    <property type="entry name" value="IL8"/>
    <property type="match status" value="1"/>
</dbReference>
<reference evidence="4" key="2">
    <citation type="submission" date="2025-09" db="UniProtKB">
        <authorList>
            <consortium name="Ensembl"/>
        </authorList>
    </citation>
    <scope>IDENTIFICATION</scope>
</reference>
<dbReference type="Proteomes" id="UP000694406">
    <property type="component" value="Unplaced"/>
</dbReference>
<accession>A0A8C5SWS1</accession>
<feature type="domain" description="Chemokine interleukin-8-like" evidence="3">
    <location>
        <begin position="146"/>
        <end position="205"/>
    </location>
</feature>
<proteinExistence type="predicted"/>
<dbReference type="GeneTree" id="ENSGT00390000014056"/>
<evidence type="ECO:0000313" key="5">
    <source>
        <dbReference type="Proteomes" id="UP000694406"/>
    </source>
</evidence>
<dbReference type="SMART" id="SM00199">
    <property type="entry name" value="SCY"/>
    <property type="match status" value="1"/>
</dbReference>
<dbReference type="SUPFAM" id="SSF54117">
    <property type="entry name" value="Interleukin 8-like chemokines"/>
    <property type="match status" value="1"/>
</dbReference>
<sequence length="212" mass="22900">GEGAPRPPPPLAPAFRSLPPLDLQAGLAFPALLPVPSSQPRARLDPASLRGLPGGHGSAFLARKSSLGQDQGRPRPSPNPLLDHFPGILPSGEAAQFESQLRPTKGGGKPSGVSEKILSPGESDVEGPSVLGFRATLPRGKPISLTYRCPCRYFEIHVAKSQIKHLKMLAFPGCPLQVIAQLKNSTKQICIDSKLKWIQEYLEKYFEKRGKM</sequence>
<dbReference type="InterPro" id="IPR036048">
    <property type="entry name" value="Interleukin_8-like_sf"/>
</dbReference>
<dbReference type="GO" id="GO:0005615">
    <property type="term" value="C:extracellular space"/>
    <property type="evidence" value="ECO:0007669"/>
    <property type="project" value="UniProtKB-KW"/>
</dbReference>
<dbReference type="GO" id="GO:0008009">
    <property type="term" value="F:chemokine activity"/>
    <property type="evidence" value="ECO:0007669"/>
    <property type="project" value="InterPro"/>
</dbReference>
<protein>
    <recommendedName>
        <fullName evidence="3">Chemokine interleukin-8-like domain-containing protein</fullName>
    </recommendedName>
</protein>
<evidence type="ECO:0000256" key="1">
    <source>
        <dbReference type="ARBA" id="ARBA00022514"/>
    </source>
</evidence>
<keyword evidence="5" id="KW-1185">Reference proteome</keyword>
<dbReference type="Ensembl" id="ENSLLTT00000023874.1">
    <property type="protein sequence ID" value="ENSLLTP00000023021.1"/>
    <property type="gene ID" value="ENSLLTG00000017041.1"/>
</dbReference>
<evidence type="ECO:0000259" key="3">
    <source>
        <dbReference type="SMART" id="SM00199"/>
    </source>
</evidence>
<feature type="region of interest" description="Disordered" evidence="2">
    <location>
        <begin position="33"/>
        <end position="86"/>
    </location>
</feature>
<dbReference type="AlphaFoldDB" id="A0A8C5SWS1"/>
<dbReference type="InterPro" id="IPR001811">
    <property type="entry name" value="Chemokine_IL8-like_dom"/>
</dbReference>
<name>A0A8C5SWS1_LATLA</name>